<evidence type="ECO:0000313" key="4">
    <source>
        <dbReference type="Proteomes" id="UP001316803"/>
    </source>
</evidence>
<protein>
    <submittedName>
        <fullName evidence="3">Uncharacterized protein</fullName>
    </submittedName>
</protein>
<organism evidence="3 4">
    <name type="scientific">Knufia fluminis</name>
    <dbReference type="NCBI Taxonomy" id="191047"/>
    <lineage>
        <taxon>Eukaryota</taxon>
        <taxon>Fungi</taxon>
        <taxon>Dikarya</taxon>
        <taxon>Ascomycota</taxon>
        <taxon>Pezizomycotina</taxon>
        <taxon>Eurotiomycetes</taxon>
        <taxon>Chaetothyriomycetidae</taxon>
        <taxon>Chaetothyriales</taxon>
        <taxon>Trichomeriaceae</taxon>
        <taxon>Knufia</taxon>
    </lineage>
</organism>
<sequence length="206" mass="22557">MEYETNSDILCHGQESDICKVYQVAKQLAGQLPECQSSSFGDVVSNLAIFFLVIALIIVMFILVDFWKENYRLQHKADLPKGTAMHIVKTFTDDYSDKELESLRLKIEEAEALRKIDNESQQATGTAHNSSGGSPESSTIIHDAAQGGGSEAEACVQSKRDPSMSGGKSAEDNSIKARRESDVESTDHFEMVGAAEEGRALLPGRR</sequence>
<keyword evidence="4" id="KW-1185">Reference proteome</keyword>
<proteinExistence type="predicted"/>
<feature type="region of interest" description="Disordered" evidence="1">
    <location>
        <begin position="119"/>
        <end position="206"/>
    </location>
</feature>
<name>A0AAN8I773_9EURO</name>
<accession>A0AAN8I773</accession>
<dbReference type="EMBL" id="JAKLMC020000006">
    <property type="protein sequence ID" value="KAK5955489.1"/>
    <property type="molecule type" value="Genomic_DNA"/>
</dbReference>
<feature type="transmembrane region" description="Helical" evidence="2">
    <location>
        <begin position="47"/>
        <end position="67"/>
    </location>
</feature>
<gene>
    <name evidence="3" type="ORF">OHC33_003128</name>
</gene>
<keyword evidence="2" id="KW-1133">Transmembrane helix</keyword>
<evidence type="ECO:0000256" key="1">
    <source>
        <dbReference type="SAM" id="MobiDB-lite"/>
    </source>
</evidence>
<comment type="caution">
    <text evidence="3">The sequence shown here is derived from an EMBL/GenBank/DDBJ whole genome shotgun (WGS) entry which is preliminary data.</text>
</comment>
<dbReference type="AlphaFoldDB" id="A0AAN8I773"/>
<dbReference type="Proteomes" id="UP001316803">
    <property type="component" value="Unassembled WGS sequence"/>
</dbReference>
<evidence type="ECO:0000256" key="2">
    <source>
        <dbReference type="SAM" id="Phobius"/>
    </source>
</evidence>
<keyword evidence="2" id="KW-0472">Membrane</keyword>
<keyword evidence="2" id="KW-0812">Transmembrane</keyword>
<feature type="compositionally biased region" description="Polar residues" evidence="1">
    <location>
        <begin position="119"/>
        <end position="140"/>
    </location>
</feature>
<feature type="compositionally biased region" description="Basic and acidic residues" evidence="1">
    <location>
        <begin position="169"/>
        <end position="190"/>
    </location>
</feature>
<reference evidence="3 4" key="1">
    <citation type="submission" date="2022-12" db="EMBL/GenBank/DDBJ databases">
        <title>Genomic features and morphological characterization of a novel Knufia sp. strain isolated from spacecraft assembly facility.</title>
        <authorList>
            <person name="Teixeira M."/>
            <person name="Chander A.M."/>
            <person name="Stajich J.E."/>
            <person name="Venkateswaran K."/>
        </authorList>
    </citation>
    <scope>NUCLEOTIDE SEQUENCE [LARGE SCALE GENOMIC DNA]</scope>
    <source>
        <strain evidence="3 4">FJI-L2-BK-P2</strain>
    </source>
</reference>
<evidence type="ECO:0000313" key="3">
    <source>
        <dbReference type="EMBL" id="KAK5955489.1"/>
    </source>
</evidence>